<gene>
    <name evidence="2" type="ORF">D9758_000910</name>
</gene>
<organism evidence="2 3">
    <name type="scientific">Tetrapyrgos nigripes</name>
    <dbReference type="NCBI Taxonomy" id="182062"/>
    <lineage>
        <taxon>Eukaryota</taxon>
        <taxon>Fungi</taxon>
        <taxon>Dikarya</taxon>
        <taxon>Basidiomycota</taxon>
        <taxon>Agaricomycotina</taxon>
        <taxon>Agaricomycetes</taxon>
        <taxon>Agaricomycetidae</taxon>
        <taxon>Agaricales</taxon>
        <taxon>Marasmiineae</taxon>
        <taxon>Marasmiaceae</taxon>
        <taxon>Tetrapyrgos</taxon>
    </lineage>
</organism>
<accession>A0A8H5GZ51</accession>
<feature type="compositionally biased region" description="Polar residues" evidence="1">
    <location>
        <begin position="104"/>
        <end position="117"/>
    </location>
</feature>
<feature type="region of interest" description="Disordered" evidence="1">
    <location>
        <begin position="483"/>
        <end position="505"/>
    </location>
</feature>
<comment type="caution">
    <text evidence="2">The sequence shown here is derived from an EMBL/GenBank/DDBJ whole genome shotgun (WGS) entry which is preliminary data.</text>
</comment>
<feature type="region of interest" description="Disordered" evidence="1">
    <location>
        <begin position="279"/>
        <end position="335"/>
    </location>
</feature>
<proteinExistence type="predicted"/>
<sequence length="717" mass="79872">MPPRRVADRSPASAVELNSGSGKHSSDEEMMFGETLRKKGSSPIKYGGRNKPSSGHSPRAGRALVDSRLVTPCKRALDSSTSNDEDDLTLSPLSSLPPSPSSTKNMRSLSSINGSTSGLSFTNREKPWDLDQLGDYVWVLISLKGRAFDPKNSSSKKGEFIWWPAKVATTTIKQIEANVYGSLSSSNSTSVDIKSPCADNILSFLNYNGKPRFEEPNFHYPETAPQSPRKKRKHGDDIKKRWREAVSMAISQKQEEDYDGLPPIELAFSAGSLLASSITPRSVSSPKHKGKGKASRKPFPDNVSDIDDGEDADQDEPERAESPPPVDDRLNIPGEGVLCKDSESRLVQTFWPARIQEYTVIERKRGKTKVKEGRYKVMFLDGTEQDVPRDWFYADHQDEFATCRIGKFRSDFVENPDDEDSDQEDRSVQSKSTTRHRSPVPKPLDSLPSDTGFTGLTIHEQFCYTKPVLQAILNEGYEPARSRHGRFMKGGPARKSLSNEAGLRGRMDPRDVSAIGKYIKEWCLRDLDQKKNEDVAKSPLKDETCEDDAKNVPNVDITPNEVESSPNRNSPVPTELPSSPAPMPPSSFAVTPEPEIDEKTEPVETGHSMPTGDQERAPGQTGCPAYEALSTLEKLGYCTDVLLPETVIQLLLWRNGKRTSIELLSDEEENALHERGLELARETDWVFDIMRMRAMHEKRLAKAEMKQQQLQQSTSSS</sequence>
<feature type="compositionally biased region" description="Basic and acidic residues" evidence="1">
    <location>
        <begin position="317"/>
        <end position="330"/>
    </location>
</feature>
<feature type="region of interest" description="Disordered" evidence="1">
    <location>
        <begin position="534"/>
        <end position="622"/>
    </location>
</feature>
<reference evidence="2 3" key="1">
    <citation type="journal article" date="2020" name="ISME J.">
        <title>Uncovering the hidden diversity of litter-decomposition mechanisms in mushroom-forming fungi.</title>
        <authorList>
            <person name="Floudas D."/>
            <person name="Bentzer J."/>
            <person name="Ahren D."/>
            <person name="Johansson T."/>
            <person name="Persson P."/>
            <person name="Tunlid A."/>
        </authorList>
    </citation>
    <scope>NUCLEOTIDE SEQUENCE [LARGE SCALE GENOMIC DNA]</scope>
    <source>
        <strain evidence="2 3">CBS 291.85</strain>
    </source>
</reference>
<dbReference type="EMBL" id="JAACJM010000003">
    <property type="protein sequence ID" value="KAF5373738.1"/>
    <property type="molecule type" value="Genomic_DNA"/>
</dbReference>
<evidence type="ECO:0000313" key="3">
    <source>
        <dbReference type="Proteomes" id="UP000559256"/>
    </source>
</evidence>
<feature type="region of interest" description="Disordered" evidence="1">
    <location>
        <begin position="1"/>
        <end position="117"/>
    </location>
</feature>
<keyword evidence="3" id="KW-1185">Reference proteome</keyword>
<feature type="region of interest" description="Disordered" evidence="1">
    <location>
        <begin position="215"/>
        <end position="237"/>
    </location>
</feature>
<evidence type="ECO:0000313" key="2">
    <source>
        <dbReference type="EMBL" id="KAF5373738.1"/>
    </source>
</evidence>
<feature type="compositionally biased region" description="Acidic residues" evidence="1">
    <location>
        <begin position="414"/>
        <end position="423"/>
    </location>
</feature>
<feature type="compositionally biased region" description="Acidic residues" evidence="1">
    <location>
        <begin position="304"/>
        <end position="316"/>
    </location>
</feature>
<evidence type="ECO:0008006" key="4">
    <source>
        <dbReference type="Google" id="ProtNLM"/>
    </source>
</evidence>
<feature type="region of interest" description="Disordered" evidence="1">
    <location>
        <begin position="414"/>
        <end position="451"/>
    </location>
</feature>
<evidence type="ECO:0000256" key="1">
    <source>
        <dbReference type="SAM" id="MobiDB-lite"/>
    </source>
</evidence>
<dbReference type="AlphaFoldDB" id="A0A8H5GZ51"/>
<name>A0A8H5GZ51_9AGAR</name>
<dbReference type="OrthoDB" id="2505887at2759"/>
<dbReference type="Proteomes" id="UP000559256">
    <property type="component" value="Unassembled WGS sequence"/>
</dbReference>
<protein>
    <recommendedName>
        <fullName evidence="4">PWWP domain-containing protein</fullName>
    </recommendedName>
</protein>
<feature type="compositionally biased region" description="Polar residues" evidence="1">
    <location>
        <begin position="561"/>
        <end position="572"/>
    </location>
</feature>
<feature type="compositionally biased region" description="Basic residues" evidence="1">
    <location>
        <begin position="286"/>
        <end position="296"/>
    </location>
</feature>
<feature type="compositionally biased region" description="Basic and acidic residues" evidence="1">
    <location>
        <begin position="534"/>
        <end position="550"/>
    </location>
</feature>